<dbReference type="GO" id="GO:0016491">
    <property type="term" value="F:oxidoreductase activity"/>
    <property type="evidence" value="ECO:0007669"/>
    <property type="project" value="UniProtKB-KW"/>
</dbReference>
<evidence type="ECO:0000256" key="3">
    <source>
        <dbReference type="ARBA" id="ARBA00022448"/>
    </source>
</evidence>
<keyword evidence="3 12" id="KW-0813">Transport</keyword>
<gene>
    <name evidence="14" type="primary">ndhC</name>
    <name evidence="12" type="synonym">nuoA</name>
    <name evidence="14" type="ORF">L2A60_10665</name>
</gene>
<comment type="subunit">
    <text evidence="12">NDH-1 is composed of 14 different subunits. Subunits NuoA, H, J, K, L, M, N constitute the membrane sector of the complex.</text>
</comment>
<comment type="caution">
    <text evidence="14">The sequence shown here is derived from an EMBL/GenBank/DDBJ whole genome shotgun (WGS) entry which is preliminary data.</text>
</comment>
<dbReference type="InterPro" id="IPR000440">
    <property type="entry name" value="NADH_UbQ/plastoQ_OxRdtase_su3"/>
</dbReference>
<keyword evidence="14" id="KW-0560">Oxidoreductase</keyword>
<keyword evidence="7 12" id="KW-1278">Translocase</keyword>
<evidence type="ECO:0000256" key="10">
    <source>
        <dbReference type="ARBA" id="ARBA00023075"/>
    </source>
</evidence>
<dbReference type="HAMAP" id="MF_01394">
    <property type="entry name" value="NDH1_NuoA"/>
    <property type="match status" value="1"/>
</dbReference>
<sequence>MGKATHLWFLVVYFGAVFALVAAMIGGSFVLGQRHTARSTIQPFESGILPVADARMRFPIQFYLVAMLFVVFDLESVFIYAWAIAIRPAGWNGYIAMLGFIFLLLAALAYLWRIGALDWGPRPRIRPVPGVR</sequence>
<evidence type="ECO:0000256" key="7">
    <source>
        <dbReference type="ARBA" id="ARBA00022967"/>
    </source>
</evidence>
<evidence type="ECO:0000256" key="5">
    <source>
        <dbReference type="ARBA" id="ARBA00022692"/>
    </source>
</evidence>
<evidence type="ECO:0000256" key="11">
    <source>
        <dbReference type="ARBA" id="ARBA00023136"/>
    </source>
</evidence>
<keyword evidence="10 12" id="KW-0830">Ubiquinone</keyword>
<comment type="function">
    <text evidence="12">NDH-1 shuttles electrons from NADH, via FMN and iron-sulfur (Fe-S) centers, to quinones in the respiratory chain. The immediate electron acceptor for the enzyme in this species is believed to be ubiquinone. Couples the redox reaction to proton translocation (for every two electrons transferred, four hydrogen ions are translocated across the cytoplasmic membrane), and thus conserves the redox energy in a proton gradient.</text>
</comment>
<dbReference type="EC" id="7.1.1.-" evidence="12"/>
<name>A0ABS9DZF0_9PROT</name>
<dbReference type="Pfam" id="PF00507">
    <property type="entry name" value="Oxidored_q4"/>
    <property type="match status" value="1"/>
</dbReference>
<organism evidence="14 15">
    <name type="scientific">Acidiphilium iwatense</name>
    <dbReference type="NCBI Taxonomy" id="768198"/>
    <lineage>
        <taxon>Bacteria</taxon>
        <taxon>Pseudomonadati</taxon>
        <taxon>Pseudomonadota</taxon>
        <taxon>Alphaproteobacteria</taxon>
        <taxon>Acetobacterales</taxon>
        <taxon>Acidocellaceae</taxon>
        <taxon>Acidiphilium</taxon>
    </lineage>
</organism>
<keyword evidence="9 12" id="KW-0520">NAD</keyword>
<evidence type="ECO:0000256" key="12">
    <source>
        <dbReference type="HAMAP-Rule" id="MF_01394"/>
    </source>
</evidence>
<accession>A0ABS9DZF0</accession>
<proteinExistence type="inferred from homology"/>
<feature type="transmembrane region" description="Helical" evidence="12">
    <location>
        <begin position="91"/>
        <end position="112"/>
    </location>
</feature>
<comment type="subcellular location">
    <subcellularLocation>
        <location evidence="12 13">Cell membrane</location>
        <topology evidence="12 13">Multi-pass membrane protein</topology>
    </subcellularLocation>
    <subcellularLocation>
        <location evidence="1">Membrane</location>
        <topology evidence="1">Multi-pass membrane protein</topology>
    </subcellularLocation>
</comment>
<evidence type="ECO:0000313" key="14">
    <source>
        <dbReference type="EMBL" id="MCF3947140.1"/>
    </source>
</evidence>
<dbReference type="Gene3D" id="1.20.58.1610">
    <property type="entry name" value="NADH:ubiquinone/plastoquinone oxidoreductase, chain 3"/>
    <property type="match status" value="1"/>
</dbReference>
<dbReference type="Proteomes" id="UP001521209">
    <property type="component" value="Unassembled WGS sequence"/>
</dbReference>
<evidence type="ECO:0000256" key="9">
    <source>
        <dbReference type="ARBA" id="ARBA00023027"/>
    </source>
</evidence>
<dbReference type="EMBL" id="JAKGBZ010000018">
    <property type="protein sequence ID" value="MCF3947140.1"/>
    <property type="molecule type" value="Genomic_DNA"/>
</dbReference>
<evidence type="ECO:0000313" key="15">
    <source>
        <dbReference type="Proteomes" id="UP001521209"/>
    </source>
</evidence>
<evidence type="ECO:0000256" key="2">
    <source>
        <dbReference type="ARBA" id="ARBA00008472"/>
    </source>
</evidence>
<evidence type="ECO:0000256" key="8">
    <source>
        <dbReference type="ARBA" id="ARBA00022989"/>
    </source>
</evidence>
<keyword evidence="11 12" id="KW-0472">Membrane</keyword>
<dbReference type="PANTHER" id="PTHR11058">
    <property type="entry name" value="NADH-UBIQUINONE OXIDOREDUCTASE CHAIN 3"/>
    <property type="match status" value="1"/>
</dbReference>
<feature type="transmembrane region" description="Helical" evidence="12">
    <location>
        <begin position="62"/>
        <end position="85"/>
    </location>
</feature>
<feature type="transmembrane region" description="Helical" evidence="12">
    <location>
        <begin position="6"/>
        <end position="31"/>
    </location>
</feature>
<dbReference type="InterPro" id="IPR038430">
    <property type="entry name" value="NDAH_ubi_oxred_su3_sf"/>
</dbReference>
<evidence type="ECO:0000256" key="1">
    <source>
        <dbReference type="ARBA" id="ARBA00004141"/>
    </source>
</evidence>
<keyword evidence="15" id="KW-1185">Reference proteome</keyword>
<keyword evidence="8 12" id="KW-1133">Transmembrane helix</keyword>
<comment type="catalytic activity">
    <reaction evidence="12 13">
        <text>a quinone + NADH + 5 H(+)(in) = a quinol + NAD(+) + 4 H(+)(out)</text>
        <dbReference type="Rhea" id="RHEA:57888"/>
        <dbReference type="ChEBI" id="CHEBI:15378"/>
        <dbReference type="ChEBI" id="CHEBI:24646"/>
        <dbReference type="ChEBI" id="CHEBI:57540"/>
        <dbReference type="ChEBI" id="CHEBI:57945"/>
        <dbReference type="ChEBI" id="CHEBI:132124"/>
    </reaction>
</comment>
<evidence type="ECO:0000256" key="6">
    <source>
        <dbReference type="ARBA" id="ARBA00022719"/>
    </source>
</evidence>
<keyword evidence="6 12" id="KW-0874">Quinone</keyword>
<evidence type="ECO:0000256" key="4">
    <source>
        <dbReference type="ARBA" id="ARBA00022475"/>
    </source>
</evidence>
<keyword evidence="5 12" id="KW-0812">Transmembrane</keyword>
<reference evidence="14 15" key="1">
    <citation type="submission" date="2022-01" db="EMBL/GenBank/DDBJ databases">
        <authorList>
            <person name="Won M."/>
            <person name="Kim S.-J."/>
            <person name="Kwon S.-W."/>
        </authorList>
    </citation>
    <scope>NUCLEOTIDE SEQUENCE [LARGE SCALE GENOMIC DNA]</scope>
    <source>
        <strain evidence="14 15">KCTC 23505</strain>
    </source>
</reference>
<evidence type="ECO:0000256" key="13">
    <source>
        <dbReference type="RuleBase" id="RU003639"/>
    </source>
</evidence>
<keyword evidence="4 12" id="KW-1003">Cell membrane</keyword>
<dbReference type="PANTHER" id="PTHR11058:SF21">
    <property type="entry name" value="NADH-QUINONE OXIDOREDUCTASE SUBUNIT A"/>
    <property type="match status" value="1"/>
</dbReference>
<dbReference type="RefSeq" id="WP_235704371.1">
    <property type="nucleotide sequence ID" value="NZ_JAKGBZ010000018.1"/>
</dbReference>
<comment type="similarity">
    <text evidence="2 12 13">Belongs to the complex I subunit 3 family.</text>
</comment>
<protein>
    <recommendedName>
        <fullName evidence="12">NADH-quinone oxidoreductase subunit A</fullName>
        <ecNumber evidence="12">7.1.1.-</ecNumber>
    </recommendedName>
    <alternativeName>
        <fullName evidence="12">NADH dehydrogenase I subunit A</fullName>
    </alternativeName>
    <alternativeName>
        <fullName evidence="12">NDH-1 subunit A</fullName>
    </alternativeName>
    <alternativeName>
        <fullName evidence="12">NUO1</fullName>
    </alternativeName>
</protein>
<dbReference type="InterPro" id="IPR023043">
    <property type="entry name" value="NAD(P)H_OxRDtase_bac/plastid"/>
</dbReference>